<organism evidence="2 3">
    <name type="scientific">Natronorubrum texcoconense</name>
    <dbReference type="NCBI Taxonomy" id="1095776"/>
    <lineage>
        <taxon>Archaea</taxon>
        <taxon>Methanobacteriati</taxon>
        <taxon>Methanobacteriota</taxon>
        <taxon>Stenosarchaea group</taxon>
        <taxon>Halobacteria</taxon>
        <taxon>Halobacteriales</taxon>
        <taxon>Natrialbaceae</taxon>
        <taxon>Natronorubrum</taxon>
    </lineage>
</organism>
<dbReference type="SUPFAM" id="SSF141673">
    <property type="entry name" value="MOSC N-terminal domain-like"/>
    <property type="match status" value="1"/>
</dbReference>
<protein>
    <recommendedName>
        <fullName evidence="1">MOSC domain-containing protein</fullName>
    </recommendedName>
</protein>
<reference evidence="3" key="1">
    <citation type="submission" date="2016-10" db="EMBL/GenBank/DDBJ databases">
        <authorList>
            <person name="Varghese N."/>
            <person name="Submissions S."/>
        </authorList>
    </citation>
    <scope>NUCLEOTIDE SEQUENCE [LARGE SCALE GENOMIC DNA]</scope>
    <source>
        <strain evidence="3">B4,CECT 8067,JCM 17497</strain>
    </source>
</reference>
<evidence type="ECO:0000313" key="3">
    <source>
        <dbReference type="Proteomes" id="UP000198882"/>
    </source>
</evidence>
<dbReference type="GO" id="GO:0003824">
    <property type="term" value="F:catalytic activity"/>
    <property type="evidence" value="ECO:0007669"/>
    <property type="project" value="InterPro"/>
</dbReference>
<dbReference type="OrthoDB" id="211216at2157"/>
<proteinExistence type="predicted"/>
<gene>
    <name evidence="2" type="ORF">SAMN04515672_2613</name>
</gene>
<dbReference type="STRING" id="1095776.SAMN04515672_2613"/>
<dbReference type="InterPro" id="IPR005302">
    <property type="entry name" value="MoCF_Sase_C"/>
</dbReference>
<dbReference type="InterPro" id="IPR005303">
    <property type="entry name" value="MOCOS_middle"/>
</dbReference>
<accession>A0A1G9A7W8</accession>
<name>A0A1G9A7W8_9EURY</name>
<dbReference type="PROSITE" id="PS51340">
    <property type="entry name" value="MOSC"/>
    <property type="match status" value="1"/>
</dbReference>
<dbReference type="GO" id="GO:0030170">
    <property type="term" value="F:pyridoxal phosphate binding"/>
    <property type="evidence" value="ECO:0007669"/>
    <property type="project" value="InterPro"/>
</dbReference>
<dbReference type="Proteomes" id="UP000198882">
    <property type="component" value="Unassembled WGS sequence"/>
</dbReference>
<keyword evidence="3" id="KW-1185">Reference proteome</keyword>
<dbReference type="RefSeq" id="WP_090307049.1">
    <property type="nucleotide sequence ID" value="NZ_FNFE01000003.1"/>
</dbReference>
<dbReference type="Pfam" id="PF03473">
    <property type="entry name" value="MOSC"/>
    <property type="match status" value="1"/>
</dbReference>
<evidence type="ECO:0000313" key="2">
    <source>
        <dbReference type="EMBL" id="SDK23388.1"/>
    </source>
</evidence>
<feature type="domain" description="MOSC" evidence="1">
    <location>
        <begin position="98"/>
        <end position="268"/>
    </location>
</feature>
<dbReference type="GO" id="GO:0030151">
    <property type="term" value="F:molybdenum ion binding"/>
    <property type="evidence" value="ECO:0007669"/>
    <property type="project" value="InterPro"/>
</dbReference>
<dbReference type="EMBL" id="FNFE01000003">
    <property type="protein sequence ID" value="SDK23388.1"/>
    <property type="molecule type" value="Genomic_DNA"/>
</dbReference>
<dbReference type="AlphaFoldDB" id="A0A1G9A7W8"/>
<dbReference type="Pfam" id="PF03476">
    <property type="entry name" value="MOSC_N"/>
    <property type="match status" value="1"/>
</dbReference>
<sequence>MVHLERIRVHPIKSLDAVSIAAGEIVDNGGLAWDRRYAIVEQPSETGSTADSVGQYVNGKRERKVHDLEATFDLDRETVTVGEHGSDETNTFHLELDRDCFASWLSECFGYPVEVVRDDEGGFPDDTDASGPTVIATDTLEAVASWYDDIAPDEMCRRLRPNLVLDAPAFWEDRLYDAPGNVVPFDIGSSTLQGVNPCQRCVVPTRDPETGEATEGFRETFVERREATLPEWASEAWFDHYFRLMTNTRVPESSWGETLSVDDSVTISETAVDPSSAD</sequence>
<evidence type="ECO:0000259" key="1">
    <source>
        <dbReference type="PROSITE" id="PS51340"/>
    </source>
</evidence>